<dbReference type="SUPFAM" id="SSF50331">
    <property type="entry name" value="MOP-like"/>
    <property type="match status" value="1"/>
</dbReference>
<gene>
    <name evidence="9" type="ORF">J0X12_10205</name>
</gene>
<dbReference type="PANTHER" id="PTHR43875">
    <property type="entry name" value="MALTODEXTRIN IMPORT ATP-BINDING PROTEIN MSMX"/>
    <property type="match status" value="1"/>
</dbReference>
<name>A0ABS3F640_9PROT</name>
<evidence type="ECO:0000256" key="7">
    <source>
        <dbReference type="ARBA" id="ARBA00023136"/>
    </source>
</evidence>
<evidence type="ECO:0000256" key="3">
    <source>
        <dbReference type="ARBA" id="ARBA00022475"/>
    </source>
</evidence>
<keyword evidence="6" id="KW-1278">Translocase</keyword>
<evidence type="ECO:0000256" key="2">
    <source>
        <dbReference type="ARBA" id="ARBA00022448"/>
    </source>
</evidence>
<dbReference type="Gene3D" id="2.40.50.140">
    <property type="entry name" value="Nucleic acid-binding proteins"/>
    <property type="match status" value="1"/>
</dbReference>
<organism evidence="9 10">
    <name type="scientific">Sneathiella sedimenti</name>
    <dbReference type="NCBI Taxonomy" id="2816034"/>
    <lineage>
        <taxon>Bacteria</taxon>
        <taxon>Pseudomonadati</taxon>
        <taxon>Pseudomonadota</taxon>
        <taxon>Alphaproteobacteria</taxon>
        <taxon>Sneathiellales</taxon>
        <taxon>Sneathiellaceae</taxon>
        <taxon>Sneathiella</taxon>
    </lineage>
</organism>
<accession>A0ABS3F640</accession>
<evidence type="ECO:0000256" key="1">
    <source>
        <dbReference type="ARBA" id="ARBA00005417"/>
    </source>
</evidence>
<dbReference type="InterPro" id="IPR003439">
    <property type="entry name" value="ABC_transporter-like_ATP-bd"/>
</dbReference>
<dbReference type="RefSeq" id="WP_207045212.1">
    <property type="nucleotide sequence ID" value="NZ_JAFLNC010000003.1"/>
</dbReference>
<protein>
    <submittedName>
        <fullName evidence="9">ABC transporter ATP-binding protein</fullName>
    </submittedName>
</protein>
<feature type="domain" description="ABC transporter" evidence="8">
    <location>
        <begin position="3"/>
        <end position="233"/>
    </location>
</feature>
<comment type="similarity">
    <text evidence="1">Belongs to the ABC transporter superfamily.</text>
</comment>
<dbReference type="Pfam" id="PF00005">
    <property type="entry name" value="ABC_tran"/>
    <property type="match status" value="1"/>
</dbReference>
<dbReference type="EMBL" id="JAFLNC010000003">
    <property type="protein sequence ID" value="MBO0333990.1"/>
    <property type="molecule type" value="Genomic_DNA"/>
</dbReference>
<dbReference type="Gene3D" id="2.40.50.100">
    <property type="match status" value="1"/>
</dbReference>
<evidence type="ECO:0000313" key="9">
    <source>
        <dbReference type="EMBL" id="MBO0333990.1"/>
    </source>
</evidence>
<dbReference type="PANTHER" id="PTHR43875:SF15">
    <property type="entry name" value="TREHALOSE IMPORT ATP-BINDING PROTEIN SUGC"/>
    <property type="match status" value="1"/>
</dbReference>
<dbReference type="InterPro" id="IPR047641">
    <property type="entry name" value="ABC_transpr_MalK/UgpC-like"/>
</dbReference>
<reference evidence="9 10" key="1">
    <citation type="submission" date="2021-03" db="EMBL/GenBank/DDBJ databases">
        <title>Sneathiella sp. CAU 1612 isolated from Kang Won-do.</title>
        <authorList>
            <person name="Kim W."/>
        </authorList>
    </citation>
    <scope>NUCLEOTIDE SEQUENCE [LARGE SCALE GENOMIC DNA]</scope>
    <source>
        <strain evidence="9 10">CAU 1612</strain>
    </source>
</reference>
<evidence type="ECO:0000259" key="8">
    <source>
        <dbReference type="PROSITE" id="PS50893"/>
    </source>
</evidence>
<proteinExistence type="inferred from homology"/>
<dbReference type="InterPro" id="IPR017871">
    <property type="entry name" value="ABC_transporter-like_CS"/>
</dbReference>
<dbReference type="CDD" id="cd03259">
    <property type="entry name" value="ABC_Carb_Solutes_like"/>
    <property type="match status" value="1"/>
</dbReference>
<keyword evidence="4" id="KW-0547">Nucleotide-binding</keyword>
<dbReference type="Proteomes" id="UP000664761">
    <property type="component" value="Unassembled WGS sequence"/>
</dbReference>
<sequence>MSLELRQVSKNVDGETYIYPTDLRLEAGVFNILLGTTLSGKTTLMQLMAGLEKPTSGEIWFNGENVTSMPVQTRNVSMVYQQFINYPNMTVFENIASPLRVAKMQNSDIKNRVGKIAEILQISQMLDRRPSELSGGQQQRVAMARALVKDSHLILFDEPLANLDFKLREELRDELPRIFSERNSVVVYATTEPSEALLFGGKTATMFEGKVTQFGDTGEVYRQPNSLKTAQVFSEPPLNTAIVHKIGDVFKISDDVSWPVGQKYAQIPDGEYTVGIRPHHVYPHRMSDSNIAIEGVVQVAELSGSESMIHFRTMGNSWVSLSHGVHVYAAQEKTTLFADVANCFYFDANRKLITA</sequence>
<keyword evidence="3" id="KW-1003">Cell membrane</keyword>
<keyword evidence="2" id="KW-0813">Transport</keyword>
<dbReference type="GO" id="GO:0005524">
    <property type="term" value="F:ATP binding"/>
    <property type="evidence" value="ECO:0007669"/>
    <property type="project" value="UniProtKB-KW"/>
</dbReference>
<evidence type="ECO:0000256" key="6">
    <source>
        <dbReference type="ARBA" id="ARBA00022967"/>
    </source>
</evidence>
<comment type="caution">
    <text evidence="9">The sequence shown here is derived from an EMBL/GenBank/DDBJ whole genome shotgun (WGS) entry which is preliminary data.</text>
</comment>
<dbReference type="Gene3D" id="3.40.50.300">
    <property type="entry name" value="P-loop containing nucleotide triphosphate hydrolases"/>
    <property type="match status" value="1"/>
</dbReference>
<evidence type="ECO:0000256" key="4">
    <source>
        <dbReference type="ARBA" id="ARBA00022741"/>
    </source>
</evidence>
<keyword evidence="10" id="KW-1185">Reference proteome</keyword>
<evidence type="ECO:0000313" key="10">
    <source>
        <dbReference type="Proteomes" id="UP000664761"/>
    </source>
</evidence>
<dbReference type="InterPro" id="IPR008995">
    <property type="entry name" value="Mo/tungstate-bd_C_term_dom"/>
</dbReference>
<dbReference type="SMART" id="SM00382">
    <property type="entry name" value="AAA"/>
    <property type="match status" value="1"/>
</dbReference>
<dbReference type="InterPro" id="IPR015853">
    <property type="entry name" value="ABC_transpr_FbpC"/>
</dbReference>
<keyword evidence="5 9" id="KW-0067">ATP-binding</keyword>
<dbReference type="InterPro" id="IPR027417">
    <property type="entry name" value="P-loop_NTPase"/>
</dbReference>
<dbReference type="SUPFAM" id="SSF52540">
    <property type="entry name" value="P-loop containing nucleoside triphosphate hydrolases"/>
    <property type="match status" value="1"/>
</dbReference>
<keyword evidence="7" id="KW-0472">Membrane</keyword>
<dbReference type="InterPro" id="IPR003593">
    <property type="entry name" value="AAA+_ATPase"/>
</dbReference>
<dbReference type="PROSITE" id="PS00211">
    <property type="entry name" value="ABC_TRANSPORTER_1"/>
    <property type="match status" value="1"/>
</dbReference>
<dbReference type="InterPro" id="IPR012340">
    <property type="entry name" value="NA-bd_OB-fold"/>
</dbReference>
<evidence type="ECO:0000256" key="5">
    <source>
        <dbReference type="ARBA" id="ARBA00022840"/>
    </source>
</evidence>
<dbReference type="PROSITE" id="PS50893">
    <property type="entry name" value="ABC_TRANSPORTER_2"/>
    <property type="match status" value="1"/>
</dbReference>